<keyword evidence="6 7" id="KW-0472">Membrane</keyword>
<feature type="transmembrane region" description="Helical" evidence="7">
    <location>
        <begin position="475"/>
        <end position="494"/>
    </location>
</feature>
<dbReference type="InterPro" id="IPR011701">
    <property type="entry name" value="MFS"/>
</dbReference>
<dbReference type="CDD" id="cd17321">
    <property type="entry name" value="MFS_MMR_MDR_like"/>
    <property type="match status" value="1"/>
</dbReference>
<evidence type="ECO:0000313" key="10">
    <source>
        <dbReference type="EMBL" id="AKN35381.1"/>
    </source>
</evidence>
<dbReference type="Pfam" id="PF07690">
    <property type="entry name" value="MFS_1"/>
    <property type="match status" value="1"/>
</dbReference>
<feature type="transmembrane region" description="Helical" evidence="7">
    <location>
        <begin position="14"/>
        <end position="36"/>
    </location>
</feature>
<feature type="transmembrane region" description="Helical" evidence="7">
    <location>
        <begin position="111"/>
        <end position="131"/>
    </location>
</feature>
<feature type="transmembrane region" description="Helical" evidence="7">
    <location>
        <begin position="229"/>
        <end position="247"/>
    </location>
</feature>
<dbReference type="SUPFAM" id="SSF103473">
    <property type="entry name" value="MFS general substrate transporter"/>
    <property type="match status" value="1"/>
</dbReference>
<feature type="transmembrane region" description="Helical" evidence="7">
    <location>
        <begin position="201"/>
        <end position="223"/>
    </location>
</feature>
<keyword evidence="5 7" id="KW-1133">Transmembrane helix</keyword>
<evidence type="ECO:0000313" key="11">
    <source>
        <dbReference type="EMBL" id="AKN35444.1"/>
    </source>
</evidence>
<keyword evidence="4 7" id="KW-0812">Transmembrane</keyword>
<evidence type="ECO:0000313" key="9">
    <source>
        <dbReference type="EMBL" id="AKN35348.1"/>
    </source>
</evidence>
<dbReference type="EMBL" id="KR057492">
    <property type="protein sequence ID" value="AKN35348.1"/>
    <property type="molecule type" value="Genomic_DNA"/>
</dbReference>
<dbReference type="EMBL" id="KR057493">
    <property type="protein sequence ID" value="AKN35381.1"/>
    <property type="molecule type" value="Genomic_DNA"/>
</dbReference>
<dbReference type="EMBL" id="KR057496">
    <property type="protein sequence ID" value="AKN35478.1"/>
    <property type="molecule type" value="Genomic_DNA"/>
</dbReference>
<evidence type="ECO:0000259" key="8">
    <source>
        <dbReference type="PROSITE" id="PS50850"/>
    </source>
</evidence>
<evidence type="ECO:0000313" key="12">
    <source>
        <dbReference type="EMBL" id="AKN35478.1"/>
    </source>
</evidence>
<proteinExistence type="predicted"/>
<dbReference type="Gene3D" id="1.20.1720.10">
    <property type="entry name" value="Multidrug resistance protein D"/>
    <property type="match status" value="1"/>
</dbReference>
<evidence type="ECO:0000256" key="4">
    <source>
        <dbReference type="ARBA" id="ARBA00022692"/>
    </source>
</evidence>
<feature type="transmembrane region" description="Helical" evidence="7">
    <location>
        <begin position="138"/>
        <end position="158"/>
    </location>
</feature>
<feature type="transmembrane region" description="Helical" evidence="7">
    <location>
        <begin position="405"/>
        <end position="424"/>
    </location>
</feature>
<feature type="transmembrane region" description="Helical" evidence="7">
    <location>
        <begin position="308"/>
        <end position="329"/>
    </location>
</feature>
<evidence type="ECO:0000256" key="1">
    <source>
        <dbReference type="ARBA" id="ARBA00004651"/>
    </source>
</evidence>
<dbReference type="PANTHER" id="PTHR42718">
    <property type="entry name" value="MAJOR FACILITATOR SUPERFAMILY MULTIDRUG TRANSPORTER MFSC"/>
    <property type="match status" value="1"/>
</dbReference>
<feature type="transmembrane region" description="Helical" evidence="7">
    <location>
        <begin position="81"/>
        <end position="99"/>
    </location>
</feature>
<dbReference type="Gene3D" id="1.20.1250.20">
    <property type="entry name" value="MFS general substrate transporter like domains"/>
    <property type="match status" value="1"/>
</dbReference>
<dbReference type="AlphaFoldDB" id="A0A0H3ZHG9"/>
<organism evidence="9">
    <name type="scientific">Enterobacter cloacae</name>
    <dbReference type="NCBI Taxonomy" id="550"/>
    <lineage>
        <taxon>Bacteria</taxon>
        <taxon>Pseudomonadati</taxon>
        <taxon>Pseudomonadota</taxon>
        <taxon>Gammaproteobacteria</taxon>
        <taxon>Enterobacterales</taxon>
        <taxon>Enterobacteriaceae</taxon>
        <taxon>Enterobacter</taxon>
        <taxon>Enterobacter cloacae complex</taxon>
    </lineage>
</organism>
<name>A0A0H3ZHG9_ENTCL</name>
<keyword evidence="2" id="KW-0813">Transport</keyword>
<feature type="transmembrane region" description="Helical" evidence="7">
    <location>
        <begin position="336"/>
        <end position="355"/>
    </location>
</feature>
<evidence type="ECO:0000256" key="3">
    <source>
        <dbReference type="ARBA" id="ARBA00022475"/>
    </source>
</evidence>
<evidence type="ECO:0000256" key="7">
    <source>
        <dbReference type="SAM" id="Phobius"/>
    </source>
</evidence>
<dbReference type="InterPro" id="IPR020846">
    <property type="entry name" value="MFS_dom"/>
</dbReference>
<evidence type="ECO:0000256" key="5">
    <source>
        <dbReference type="ARBA" id="ARBA00022989"/>
    </source>
</evidence>
<dbReference type="PROSITE" id="PS50850">
    <property type="entry name" value="MFS"/>
    <property type="match status" value="1"/>
</dbReference>
<dbReference type="PANTHER" id="PTHR42718:SF47">
    <property type="entry name" value="METHYL VIOLOGEN RESISTANCE PROTEIN SMVA"/>
    <property type="match status" value="1"/>
</dbReference>
<comment type="subcellular location">
    <subcellularLocation>
        <location evidence="1">Cell membrane</location>
        <topology evidence="1">Multi-pass membrane protein</topology>
    </subcellularLocation>
</comment>
<feature type="transmembrane region" description="Helical" evidence="7">
    <location>
        <begin position="361"/>
        <end position="384"/>
    </location>
</feature>
<evidence type="ECO:0000256" key="6">
    <source>
        <dbReference type="ARBA" id="ARBA00023136"/>
    </source>
</evidence>
<keyword evidence="3" id="KW-1003">Cell membrane</keyword>
<protein>
    <submittedName>
        <fullName evidence="9">Transporter</fullName>
    </submittedName>
</protein>
<feature type="transmembrane region" description="Helical" evidence="7">
    <location>
        <begin position="268"/>
        <end position="288"/>
    </location>
</feature>
<dbReference type="PRINTS" id="PR01036">
    <property type="entry name" value="TCRTETB"/>
</dbReference>
<evidence type="ECO:0000256" key="2">
    <source>
        <dbReference type="ARBA" id="ARBA00022448"/>
    </source>
</evidence>
<sequence length="502" mass="54985">MLEKKNVFFNNKNFILITVILMYLPVSLDATILHVATPSVALDLKASSKEVLWIIDIYSLVMACLLLPMGVFADKIGFKKISLIGMLLFCIASCLAYISSNTIMLICARTLLGIGAAMIIPATLLALRLSFVKPKERAVALGVWSAIGTGGAAFGPFVGGLLIENYSWNSVFFINIPICFIVFFMLIGLKEYKVLGSSKIINLLDPLLLMFSILMIVLGVKNLGASEEFITYLSFIMLGLVMLTIFWKRQVMLVHPMIDIELFKHKPILAGLILAFIAMATLVGFEFFVSQELQLVFGLSPFQAGLFLFPFIIASSISGPFVGFTLTWLGVKKIGFYGVLLSSLCFFFMAFMDFSSNRWEVWVAMIILGFCIEAALISSTYVIMNAAKKEKAGEVGAIEGMAYELGAGTGIILFGMIMTASFTANLSLDFLADIKQAPPLSLSEAIGIADSLPHWQGQELVHASKIAFLNSHGNVMLVAAILLILLSFIVSHLLKEYSEPNE</sequence>
<accession>A0A0H3ZHG9</accession>
<reference evidence="9" key="1">
    <citation type="journal article" date="2017" name="Antimicrob. Agents Chemother.">
        <title>Enterobacter cloacae Complex Isolates Harboring blaNMC-A or blaIMI-Type Class A Carbapenemase Genes on Novel Chromosomal Integrative Elements and Plasmids.</title>
        <authorList>
            <person name="Boyd D.A."/>
            <person name="Mataseje L.F."/>
            <person name="Davidson R."/>
            <person name="Delport J.A."/>
            <person name="Fuller J."/>
            <person name="Hoang L."/>
            <person name="Lefebvre B."/>
            <person name="Levett P.N."/>
            <person name="Roscoe D.L."/>
            <person name="Willey B.M."/>
            <person name="Mulvey M.R."/>
        </authorList>
    </citation>
    <scope>NUCLEOTIDE SEQUENCE</scope>
    <source>
        <strain evidence="9">N10-3276</strain>
        <strain evidence="10">N11-1141</strain>
        <strain evidence="11">N12-1562</strain>
        <strain evidence="12">N12-1563</strain>
    </source>
</reference>
<feature type="transmembrane region" description="Helical" evidence="7">
    <location>
        <begin position="51"/>
        <end position="69"/>
    </location>
</feature>
<feature type="domain" description="Major facilitator superfamily (MFS) profile" evidence="8">
    <location>
        <begin position="15"/>
        <end position="498"/>
    </location>
</feature>
<dbReference type="EMBL" id="KR057495">
    <property type="protein sequence ID" value="AKN35444.1"/>
    <property type="molecule type" value="Genomic_DNA"/>
</dbReference>
<dbReference type="GO" id="GO:0005886">
    <property type="term" value="C:plasma membrane"/>
    <property type="evidence" value="ECO:0007669"/>
    <property type="project" value="UniProtKB-SubCell"/>
</dbReference>
<dbReference type="InterPro" id="IPR036259">
    <property type="entry name" value="MFS_trans_sf"/>
</dbReference>
<dbReference type="GO" id="GO:0022857">
    <property type="term" value="F:transmembrane transporter activity"/>
    <property type="evidence" value="ECO:0007669"/>
    <property type="project" value="InterPro"/>
</dbReference>
<feature type="transmembrane region" description="Helical" evidence="7">
    <location>
        <begin position="170"/>
        <end position="189"/>
    </location>
</feature>